<evidence type="ECO:0000256" key="8">
    <source>
        <dbReference type="ARBA" id="ARBA00023196"/>
    </source>
</evidence>
<keyword evidence="8 12" id="KW-0139">CF(1)</keyword>
<dbReference type="Pfam" id="PF00401">
    <property type="entry name" value="ATP-synt_DE"/>
    <property type="match status" value="1"/>
</dbReference>
<feature type="region of interest" description="Disordered" evidence="14">
    <location>
        <begin position="90"/>
        <end position="113"/>
    </location>
</feature>
<evidence type="ECO:0000256" key="10">
    <source>
        <dbReference type="ARBA" id="ARBA00030215"/>
    </source>
</evidence>
<keyword evidence="18" id="KW-1185">Reference proteome</keyword>
<dbReference type="GO" id="GO:0005524">
    <property type="term" value="F:ATP binding"/>
    <property type="evidence" value="ECO:0007669"/>
    <property type="project" value="UniProtKB-UniRule"/>
</dbReference>
<evidence type="ECO:0000256" key="12">
    <source>
        <dbReference type="HAMAP-Rule" id="MF_00530"/>
    </source>
</evidence>
<proteinExistence type="inferred from homology"/>
<comment type="caution">
    <text evidence="17">The sequence shown here is derived from an EMBL/GenBank/DDBJ whole genome shotgun (WGS) entry which is preliminary data.</text>
</comment>
<dbReference type="Gene3D" id="1.20.5.440">
    <property type="entry name" value="ATP synthase delta/epsilon subunit, C-terminal domain"/>
    <property type="match status" value="1"/>
</dbReference>
<dbReference type="CDD" id="cd12152">
    <property type="entry name" value="F1-ATPase_delta"/>
    <property type="match status" value="1"/>
</dbReference>
<evidence type="ECO:0000256" key="5">
    <source>
        <dbReference type="ARBA" id="ARBA00022448"/>
    </source>
</evidence>
<comment type="function">
    <text evidence="1 12">Produces ATP from ADP in the presence of a proton gradient across the membrane.</text>
</comment>
<evidence type="ECO:0000256" key="14">
    <source>
        <dbReference type="SAM" id="MobiDB-lite"/>
    </source>
</evidence>
<evidence type="ECO:0000256" key="2">
    <source>
        <dbReference type="ARBA" id="ARBA00004202"/>
    </source>
</evidence>
<evidence type="ECO:0000256" key="3">
    <source>
        <dbReference type="ARBA" id="ARBA00005712"/>
    </source>
</evidence>
<sequence length="140" mass="15358">MDAKSVITVNIVTPDGSVYDATTDLVVCKTTVGEIGIMPNHIPTLAALAIDRVRVHKGEEKFDEIAVSGGFMEFSDNTLSIVASAAEKSEDIDTNRAQRAKERAEKRIAQAKENHNVDELKRAEVSLRRAVNRISISSHR</sequence>
<dbReference type="PANTHER" id="PTHR13822">
    <property type="entry name" value="ATP SYNTHASE DELTA/EPSILON CHAIN"/>
    <property type="match status" value="1"/>
</dbReference>
<gene>
    <name evidence="12" type="primary">atpC</name>
    <name evidence="17" type="ORF">FC14_GL001735</name>
</gene>
<dbReference type="Proteomes" id="UP000051008">
    <property type="component" value="Unassembled WGS sequence"/>
</dbReference>
<feature type="domain" description="ATP synthase epsilon subunit C-terminal" evidence="15">
    <location>
        <begin position="90"/>
        <end position="137"/>
    </location>
</feature>
<dbReference type="GO" id="GO:0005886">
    <property type="term" value="C:plasma membrane"/>
    <property type="evidence" value="ECO:0007669"/>
    <property type="project" value="UniProtKB-SubCell"/>
</dbReference>
<keyword evidence="6 12" id="KW-0406">Ion transport</keyword>
<organism evidence="17 18">
    <name type="scientific">Ligilactobacillus agilis DSM 20509</name>
    <dbReference type="NCBI Taxonomy" id="1423718"/>
    <lineage>
        <taxon>Bacteria</taxon>
        <taxon>Bacillati</taxon>
        <taxon>Bacillota</taxon>
        <taxon>Bacilli</taxon>
        <taxon>Lactobacillales</taxon>
        <taxon>Lactobacillaceae</taxon>
        <taxon>Ligilactobacillus</taxon>
    </lineage>
</organism>
<evidence type="ECO:0000256" key="13">
    <source>
        <dbReference type="RuleBase" id="RU003656"/>
    </source>
</evidence>
<dbReference type="PATRIC" id="fig|1423718.3.peg.1799"/>
<evidence type="ECO:0000313" key="18">
    <source>
        <dbReference type="Proteomes" id="UP000051008"/>
    </source>
</evidence>
<accession>A0A0R2ALB7</accession>
<name>A0A0R2ALB7_9LACO</name>
<dbReference type="EMBL" id="AYYP01000026">
    <property type="protein sequence ID" value="KRM64758.1"/>
    <property type="molecule type" value="Genomic_DNA"/>
</dbReference>
<dbReference type="NCBIfam" id="NF001846">
    <property type="entry name" value="PRK00571.1-3"/>
    <property type="match status" value="1"/>
</dbReference>
<evidence type="ECO:0000256" key="9">
    <source>
        <dbReference type="ARBA" id="ARBA00023310"/>
    </source>
</evidence>
<dbReference type="AlphaFoldDB" id="A0A0R2ALB7"/>
<evidence type="ECO:0000256" key="11">
    <source>
        <dbReference type="ARBA" id="ARBA00031795"/>
    </source>
</evidence>
<dbReference type="OrthoDB" id="9804110at2"/>
<evidence type="ECO:0000259" key="15">
    <source>
        <dbReference type="Pfam" id="PF00401"/>
    </source>
</evidence>
<dbReference type="InterPro" id="IPR001469">
    <property type="entry name" value="ATP_synth_F1_dsu/esu"/>
</dbReference>
<dbReference type="InterPro" id="IPR020546">
    <property type="entry name" value="ATP_synth_F1_dsu/esu_N"/>
</dbReference>
<evidence type="ECO:0000256" key="4">
    <source>
        <dbReference type="ARBA" id="ARBA00014480"/>
    </source>
</evidence>
<keyword evidence="5 12" id="KW-0813">Transport</keyword>
<dbReference type="InterPro" id="IPR036771">
    <property type="entry name" value="ATPsynth_dsu/esu_N"/>
</dbReference>
<dbReference type="SUPFAM" id="SSF46604">
    <property type="entry name" value="Epsilon subunit of F1F0-ATP synthase C-terminal domain"/>
    <property type="match status" value="1"/>
</dbReference>
<protein>
    <recommendedName>
        <fullName evidence="4 12">ATP synthase epsilon chain</fullName>
    </recommendedName>
    <alternativeName>
        <fullName evidence="11 12">ATP synthase F1 sector epsilon subunit</fullName>
    </alternativeName>
    <alternativeName>
        <fullName evidence="10 12">F-ATPase epsilon subunit</fullName>
    </alternativeName>
</protein>
<dbReference type="PANTHER" id="PTHR13822:SF10">
    <property type="entry name" value="ATP SYNTHASE EPSILON CHAIN, CHLOROPLASTIC"/>
    <property type="match status" value="1"/>
</dbReference>
<comment type="subcellular location">
    <subcellularLocation>
        <location evidence="2 12">Cell membrane</location>
        <topology evidence="2 12">Peripheral membrane protein</topology>
    </subcellularLocation>
</comment>
<feature type="domain" description="ATP synthase F1 complex delta/epsilon subunit N-terminal" evidence="16">
    <location>
        <begin position="8"/>
        <end position="86"/>
    </location>
</feature>
<evidence type="ECO:0000256" key="7">
    <source>
        <dbReference type="ARBA" id="ARBA00023136"/>
    </source>
</evidence>
<dbReference type="GO" id="GO:0045259">
    <property type="term" value="C:proton-transporting ATP synthase complex"/>
    <property type="evidence" value="ECO:0007669"/>
    <property type="project" value="UniProtKB-KW"/>
</dbReference>
<keyword evidence="7 12" id="KW-0472">Membrane</keyword>
<dbReference type="NCBIfam" id="TIGR01216">
    <property type="entry name" value="ATP_synt_epsi"/>
    <property type="match status" value="1"/>
</dbReference>
<comment type="subunit">
    <text evidence="12 13">F-type ATPases have 2 components, CF(1) - the catalytic core - and CF(0) - the membrane proton channel. CF(1) has five subunits: alpha(3), beta(3), gamma(1), delta(1), epsilon(1). CF(0) has three main subunits: a, b and c.</text>
</comment>
<dbReference type="GO" id="GO:0046933">
    <property type="term" value="F:proton-transporting ATP synthase activity, rotational mechanism"/>
    <property type="evidence" value="ECO:0007669"/>
    <property type="project" value="UniProtKB-UniRule"/>
</dbReference>
<evidence type="ECO:0000259" key="16">
    <source>
        <dbReference type="Pfam" id="PF02823"/>
    </source>
</evidence>
<keyword evidence="12" id="KW-1003">Cell membrane</keyword>
<keyword evidence="9 12" id="KW-0066">ATP synthesis</keyword>
<evidence type="ECO:0000256" key="6">
    <source>
        <dbReference type="ARBA" id="ARBA00023065"/>
    </source>
</evidence>
<dbReference type="InterPro" id="IPR020547">
    <property type="entry name" value="ATP_synth_F1_esu_C"/>
</dbReference>
<keyword evidence="12" id="KW-0375">Hydrogen ion transport</keyword>
<comment type="similarity">
    <text evidence="3 12 13">Belongs to the ATPase epsilon chain family.</text>
</comment>
<dbReference type="RefSeq" id="WP_056976588.1">
    <property type="nucleotide sequence ID" value="NZ_AYYP01000026.1"/>
</dbReference>
<dbReference type="SUPFAM" id="SSF51344">
    <property type="entry name" value="Epsilon subunit of F1F0-ATP synthase N-terminal domain"/>
    <property type="match status" value="1"/>
</dbReference>
<evidence type="ECO:0000256" key="1">
    <source>
        <dbReference type="ARBA" id="ARBA00003543"/>
    </source>
</evidence>
<dbReference type="HAMAP" id="MF_00530">
    <property type="entry name" value="ATP_synth_epsil_bac"/>
    <property type="match status" value="1"/>
</dbReference>
<evidence type="ECO:0000313" key="17">
    <source>
        <dbReference type="EMBL" id="KRM64758.1"/>
    </source>
</evidence>
<dbReference type="Gene3D" id="2.60.15.10">
    <property type="entry name" value="F0F1 ATP synthase delta/epsilon subunit, N-terminal"/>
    <property type="match status" value="1"/>
</dbReference>
<dbReference type="InterPro" id="IPR036794">
    <property type="entry name" value="ATP_F1_dsu/esu_C_sf"/>
</dbReference>
<dbReference type="Pfam" id="PF02823">
    <property type="entry name" value="ATP-synt_DE_N"/>
    <property type="match status" value="1"/>
</dbReference>
<reference evidence="17 18" key="1">
    <citation type="journal article" date="2015" name="Genome Announc.">
        <title>Expanding the biotechnology potential of lactobacilli through comparative genomics of 213 strains and associated genera.</title>
        <authorList>
            <person name="Sun Z."/>
            <person name="Harris H.M."/>
            <person name="McCann A."/>
            <person name="Guo C."/>
            <person name="Argimon S."/>
            <person name="Zhang W."/>
            <person name="Yang X."/>
            <person name="Jeffery I.B."/>
            <person name="Cooney J.C."/>
            <person name="Kagawa T.F."/>
            <person name="Liu W."/>
            <person name="Song Y."/>
            <person name="Salvetti E."/>
            <person name="Wrobel A."/>
            <person name="Rasinkangas P."/>
            <person name="Parkhill J."/>
            <person name="Rea M.C."/>
            <person name="O'Sullivan O."/>
            <person name="Ritari J."/>
            <person name="Douillard F.P."/>
            <person name="Paul Ross R."/>
            <person name="Yang R."/>
            <person name="Briner A.E."/>
            <person name="Felis G.E."/>
            <person name="de Vos W.M."/>
            <person name="Barrangou R."/>
            <person name="Klaenhammer T.R."/>
            <person name="Caufield P.W."/>
            <person name="Cui Y."/>
            <person name="Zhang H."/>
            <person name="O'Toole P.W."/>
        </authorList>
    </citation>
    <scope>NUCLEOTIDE SEQUENCE [LARGE SCALE GENOMIC DNA]</scope>
    <source>
        <strain evidence="17 18">DSM 20509</strain>
    </source>
</reference>